<comment type="caution">
    <text evidence="1">The sequence shown here is derived from an EMBL/GenBank/DDBJ whole genome shotgun (WGS) entry which is preliminary data.</text>
</comment>
<sequence length="67" mass="7412">MAATSWSSPGTYGTLQADNVQVAESYGDDLKGFLDDDEFEPLFIRLVTKRRVKKARAFLRSVEEGGA</sequence>
<evidence type="ECO:0000313" key="1">
    <source>
        <dbReference type="EMBL" id="GAA3610903.1"/>
    </source>
</evidence>
<organism evidence="1 2">
    <name type="scientific">Nonomuraea rosea</name>
    <dbReference type="NCBI Taxonomy" id="638574"/>
    <lineage>
        <taxon>Bacteria</taxon>
        <taxon>Bacillati</taxon>
        <taxon>Actinomycetota</taxon>
        <taxon>Actinomycetes</taxon>
        <taxon>Streptosporangiales</taxon>
        <taxon>Streptosporangiaceae</taxon>
        <taxon>Nonomuraea</taxon>
    </lineage>
</organism>
<name>A0ABP6ZMH5_9ACTN</name>
<evidence type="ECO:0000313" key="2">
    <source>
        <dbReference type="Proteomes" id="UP001500630"/>
    </source>
</evidence>
<accession>A0ABP6ZMH5</accession>
<dbReference type="Proteomes" id="UP001500630">
    <property type="component" value="Unassembled WGS sequence"/>
</dbReference>
<gene>
    <name evidence="1" type="ORF">GCM10022419_114880</name>
</gene>
<proteinExistence type="predicted"/>
<keyword evidence="2" id="KW-1185">Reference proteome</keyword>
<dbReference type="EMBL" id="BAABDQ010000046">
    <property type="protein sequence ID" value="GAA3610903.1"/>
    <property type="molecule type" value="Genomic_DNA"/>
</dbReference>
<reference evidence="2" key="1">
    <citation type="journal article" date="2019" name="Int. J. Syst. Evol. Microbiol.">
        <title>The Global Catalogue of Microorganisms (GCM) 10K type strain sequencing project: providing services to taxonomists for standard genome sequencing and annotation.</title>
        <authorList>
            <consortium name="The Broad Institute Genomics Platform"/>
            <consortium name="The Broad Institute Genome Sequencing Center for Infectious Disease"/>
            <person name="Wu L."/>
            <person name="Ma J."/>
        </authorList>
    </citation>
    <scope>NUCLEOTIDE SEQUENCE [LARGE SCALE GENOMIC DNA]</scope>
    <source>
        <strain evidence="2">JCM 17326</strain>
    </source>
</reference>
<protein>
    <submittedName>
        <fullName evidence="1">Uncharacterized protein</fullName>
    </submittedName>
</protein>
<dbReference type="RefSeq" id="WP_345575808.1">
    <property type="nucleotide sequence ID" value="NZ_BAABDQ010000046.1"/>
</dbReference>